<protein>
    <submittedName>
        <fullName evidence="2">Uncharacterized protein</fullName>
    </submittedName>
</protein>
<feature type="compositionally biased region" description="Pro residues" evidence="1">
    <location>
        <begin position="1"/>
        <end position="13"/>
    </location>
</feature>
<dbReference type="EMBL" id="CP003098">
    <property type="protein sequence ID" value="AET33899.1"/>
    <property type="molecule type" value="Genomic_DNA"/>
</dbReference>
<organism evidence="2 3">
    <name type="scientific">Pyrobaculum ferrireducens</name>
    <dbReference type="NCBI Taxonomy" id="1104324"/>
    <lineage>
        <taxon>Archaea</taxon>
        <taxon>Thermoproteota</taxon>
        <taxon>Thermoprotei</taxon>
        <taxon>Thermoproteales</taxon>
        <taxon>Thermoproteaceae</taxon>
        <taxon>Pyrobaculum</taxon>
    </lineage>
</organism>
<reference evidence="2 3" key="1">
    <citation type="journal article" date="2012" name="J. Bacteriol.">
        <title>Complete genome sequence of strain 1860, a crenarchaeon of the genus pyrobaculum able to grow with various electron acceptors.</title>
        <authorList>
            <person name="Mardanov A.V."/>
            <person name="Gumerov V.M."/>
            <person name="Slobodkina G.B."/>
            <person name="Beletsky A.V."/>
            <person name="Bonch-Osmolovskaya E.A."/>
            <person name="Ravin N.V."/>
            <person name="Skryabin K.G."/>
        </authorList>
    </citation>
    <scope>NUCLEOTIDE SEQUENCE [LARGE SCALE GENOMIC DNA]</scope>
    <source>
        <strain evidence="2 3">1860</strain>
    </source>
</reference>
<dbReference type="HOGENOM" id="CLU_2299455_0_0_2"/>
<proteinExistence type="predicted"/>
<feature type="region of interest" description="Disordered" evidence="1">
    <location>
        <begin position="1"/>
        <end position="48"/>
    </location>
</feature>
<dbReference type="BioCyc" id="PSP1104324:GJSN-2459-MONOMER"/>
<evidence type="ECO:0000313" key="2">
    <source>
        <dbReference type="EMBL" id="AET33899.1"/>
    </source>
</evidence>
<sequence>MFPPQPTTRPTAPPQAEAPRPRQAAARRPRRLSLRSRPTRRYSSARRGGYLRAERALHNLLLCRRQMPLYEKASEIAVTYVAEAVVEYIGLVEADKKSQT</sequence>
<evidence type="ECO:0000256" key="1">
    <source>
        <dbReference type="SAM" id="MobiDB-lite"/>
    </source>
</evidence>
<feature type="compositionally biased region" description="Basic residues" evidence="1">
    <location>
        <begin position="25"/>
        <end position="44"/>
    </location>
</feature>
<dbReference type="AlphaFoldDB" id="G7VD20"/>
<evidence type="ECO:0000313" key="3">
    <source>
        <dbReference type="Proteomes" id="UP000005867"/>
    </source>
</evidence>
<keyword evidence="3" id="KW-1185">Reference proteome</keyword>
<accession>G7VD20</accession>
<name>G7VD20_9CREN</name>
<gene>
    <name evidence="2" type="ORF">P186_2513</name>
</gene>
<dbReference type="STRING" id="1104324.P186_2513"/>
<dbReference type="Proteomes" id="UP000005867">
    <property type="component" value="Chromosome"/>
</dbReference>
<feature type="compositionally biased region" description="Low complexity" evidence="1">
    <location>
        <begin position="14"/>
        <end position="24"/>
    </location>
</feature>
<dbReference type="KEGG" id="pyr:P186_2513"/>